<protein>
    <submittedName>
        <fullName evidence="1">Uncharacterized protein</fullName>
    </submittedName>
</protein>
<accession>A0A937RQ02</accession>
<dbReference type="AlphaFoldDB" id="A0A937RQ02"/>
<keyword evidence="2" id="KW-1185">Reference proteome</keyword>
<dbReference type="RefSeq" id="WP_203002076.1">
    <property type="nucleotide sequence ID" value="NZ_JADWYU010000140.1"/>
</dbReference>
<dbReference type="EMBL" id="JAEACQ010000251">
    <property type="protein sequence ID" value="MBL7630518.1"/>
    <property type="molecule type" value="Genomic_DNA"/>
</dbReference>
<gene>
    <name evidence="1" type="ORF">I7412_25835</name>
</gene>
<reference evidence="1" key="1">
    <citation type="submission" date="2020-12" db="EMBL/GenBank/DDBJ databases">
        <title>Genomic characterization of non-nitrogen-fixing Frankia strains.</title>
        <authorList>
            <person name="Carlos-Shanley C."/>
            <person name="Guerra T."/>
            <person name="Hahn D."/>
        </authorList>
    </citation>
    <scope>NUCLEOTIDE SEQUENCE</scope>
    <source>
        <strain evidence="1">CN6</strain>
    </source>
</reference>
<evidence type="ECO:0000313" key="1">
    <source>
        <dbReference type="EMBL" id="MBL7630518.1"/>
    </source>
</evidence>
<dbReference type="Proteomes" id="UP000604475">
    <property type="component" value="Unassembled WGS sequence"/>
</dbReference>
<name>A0A937RQ02_9ACTN</name>
<evidence type="ECO:0000313" key="2">
    <source>
        <dbReference type="Proteomes" id="UP000604475"/>
    </source>
</evidence>
<proteinExistence type="predicted"/>
<organism evidence="1 2">
    <name type="scientific">Frankia nepalensis</name>
    <dbReference type="NCBI Taxonomy" id="1836974"/>
    <lineage>
        <taxon>Bacteria</taxon>
        <taxon>Bacillati</taxon>
        <taxon>Actinomycetota</taxon>
        <taxon>Actinomycetes</taxon>
        <taxon>Frankiales</taxon>
        <taxon>Frankiaceae</taxon>
        <taxon>Frankia</taxon>
    </lineage>
</organism>
<comment type="caution">
    <text evidence="1">The sequence shown here is derived from an EMBL/GenBank/DDBJ whole genome shotgun (WGS) entry which is preliminary data.</text>
</comment>
<sequence>MSDLLNGTICAGVRLGVATLRDNQRVAVGYGVNARDWDVPAGIPITRGRAVRCYLGLSYQLVPDDAHRYLMVESSMLGIFLGPDLDECLFHYDYERNKPDGYPEAHLQVEAASDSWRKLLSSASGAKDELAKLHLPVGGRRFRPTVEDIVEFLIVENLADAHPGWHGRVEASRNSFQALQLRAAIRRNQPVACGILRELGYKLQEPSPN</sequence>